<dbReference type="InterPro" id="IPR011061">
    <property type="entry name" value="Hirudin/antistatin"/>
</dbReference>
<evidence type="ECO:0000259" key="4">
    <source>
        <dbReference type="PROSITE" id="PS51252"/>
    </source>
</evidence>
<keyword evidence="6" id="KW-1185">Reference proteome</keyword>
<evidence type="ECO:0000256" key="2">
    <source>
        <dbReference type="ARBA" id="ARBA00022900"/>
    </source>
</evidence>
<keyword evidence="1" id="KW-0646">Protease inhibitor</keyword>
<protein>
    <recommendedName>
        <fullName evidence="4">Antistasin-like domain-containing protein</fullName>
    </recommendedName>
</protein>
<dbReference type="OrthoDB" id="6112161at2759"/>
<feature type="signal peptide" evidence="3">
    <location>
        <begin position="1"/>
        <end position="16"/>
    </location>
</feature>
<comment type="caution">
    <text evidence="5">The sequence shown here is derived from an EMBL/GenBank/DDBJ whole genome shotgun (WGS) entry which is preliminary data.</text>
</comment>
<evidence type="ECO:0000313" key="5">
    <source>
        <dbReference type="EMBL" id="CAG5126649.1"/>
    </source>
</evidence>
<organism evidence="5 6">
    <name type="scientific">Candidula unifasciata</name>
    <dbReference type="NCBI Taxonomy" id="100452"/>
    <lineage>
        <taxon>Eukaryota</taxon>
        <taxon>Metazoa</taxon>
        <taxon>Spiralia</taxon>
        <taxon>Lophotrochozoa</taxon>
        <taxon>Mollusca</taxon>
        <taxon>Gastropoda</taxon>
        <taxon>Heterobranchia</taxon>
        <taxon>Euthyneura</taxon>
        <taxon>Panpulmonata</taxon>
        <taxon>Eupulmonata</taxon>
        <taxon>Stylommatophora</taxon>
        <taxon>Helicina</taxon>
        <taxon>Helicoidea</taxon>
        <taxon>Geomitridae</taxon>
        <taxon>Candidula</taxon>
    </lineage>
</organism>
<evidence type="ECO:0000256" key="1">
    <source>
        <dbReference type="ARBA" id="ARBA00022690"/>
    </source>
</evidence>
<feature type="chain" id="PRO_5035807688" description="Antistasin-like domain-containing protein" evidence="3">
    <location>
        <begin position="17"/>
        <end position="105"/>
    </location>
</feature>
<keyword evidence="3" id="KW-0732">Signal</keyword>
<accession>A0A8S3ZBQ8</accession>
<dbReference type="EMBL" id="CAJHNH020002413">
    <property type="protein sequence ID" value="CAG5126649.1"/>
    <property type="molecule type" value="Genomic_DNA"/>
</dbReference>
<dbReference type="SUPFAM" id="SSF57262">
    <property type="entry name" value="Leech antihemostatic proteins"/>
    <property type="match status" value="2"/>
</dbReference>
<dbReference type="Proteomes" id="UP000678393">
    <property type="component" value="Unassembled WGS sequence"/>
</dbReference>
<dbReference type="GO" id="GO:0004867">
    <property type="term" value="F:serine-type endopeptidase inhibitor activity"/>
    <property type="evidence" value="ECO:0007669"/>
    <property type="project" value="UniProtKB-KW"/>
</dbReference>
<dbReference type="AlphaFoldDB" id="A0A8S3ZBQ8"/>
<proteinExistence type="predicted"/>
<feature type="domain" description="Antistasin-like" evidence="4">
    <location>
        <begin position="68"/>
        <end position="93"/>
    </location>
</feature>
<dbReference type="Pfam" id="PF02822">
    <property type="entry name" value="Antistasin"/>
    <property type="match status" value="2"/>
</dbReference>
<dbReference type="PROSITE" id="PS51252">
    <property type="entry name" value="ANTISTASIN"/>
    <property type="match status" value="1"/>
</dbReference>
<sequence length="105" mass="11272">MKLLIAILFIWAVASGMPAEQQEQKDDASRAICPLVMCDTYCPSGHAIDSKGCTLCACNNFLSLKPICPLVMCALYCENGFQIGDNGCQTCKCNTGITAVDETNL</sequence>
<evidence type="ECO:0000313" key="6">
    <source>
        <dbReference type="Proteomes" id="UP000678393"/>
    </source>
</evidence>
<dbReference type="InterPro" id="IPR004094">
    <property type="entry name" value="Antistasin-like"/>
</dbReference>
<keyword evidence="2" id="KW-0722">Serine protease inhibitor</keyword>
<reference evidence="5" key="1">
    <citation type="submission" date="2021-04" db="EMBL/GenBank/DDBJ databases">
        <authorList>
            <consortium name="Molecular Ecology Group"/>
        </authorList>
    </citation>
    <scope>NUCLEOTIDE SEQUENCE</scope>
</reference>
<gene>
    <name evidence="5" type="ORF">CUNI_LOCUS12207</name>
</gene>
<evidence type="ECO:0000256" key="3">
    <source>
        <dbReference type="SAM" id="SignalP"/>
    </source>
</evidence>
<name>A0A8S3ZBQ8_9EUPU</name>
<dbReference type="Gene3D" id="2.10.22.10">
    <property type="entry name" value="Antistasin, domain 1"/>
    <property type="match status" value="2"/>
</dbReference>